<evidence type="ECO:0000256" key="5">
    <source>
        <dbReference type="SAM" id="MobiDB-lite"/>
    </source>
</evidence>
<dbReference type="RefSeq" id="XP_025413885.1">
    <property type="nucleotide sequence ID" value="XM_025558100.1"/>
</dbReference>
<accession>A0A8B8FU59</accession>
<dbReference type="PRINTS" id="PR02064">
    <property type="entry name" value="DONSON"/>
</dbReference>
<dbReference type="Proteomes" id="UP000694846">
    <property type="component" value="Unplaced"/>
</dbReference>
<protein>
    <submittedName>
        <fullName evidence="7">Protein downstream neighbor of son homolog</fullName>
    </submittedName>
</protein>
<dbReference type="GO" id="GO:0005634">
    <property type="term" value="C:nucleus"/>
    <property type="evidence" value="ECO:0007669"/>
    <property type="project" value="UniProtKB-SubCell"/>
</dbReference>
<evidence type="ECO:0000313" key="6">
    <source>
        <dbReference type="Proteomes" id="UP000694846"/>
    </source>
</evidence>
<keyword evidence="2" id="KW-0217">Developmental protein</keyword>
<comment type="similarity">
    <text evidence="4">Belongs to the DONSON family.</text>
</comment>
<feature type="compositionally biased region" description="Basic and acidic residues" evidence="5">
    <location>
        <begin position="343"/>
        <end position="356"/>
    </location>
</feature>
<dbReference type="PANTHER" id="PTHR12972">
    <property type="entry name" value="DOWNSTREAM NEIGHBOR OF SON"/>
    <property type="match status" value="1"/>
</dbReference>
<reference evidence="7" key="1">
    <citation type="submission" date="2025-08" db="UniProtKB">
        <authorList>
            <consortium name="RefSeq"/>
        </authorList>
    </citation>
    <scope>IDENTIFICATION</scope>
    <source>
        <tissue evidence="7">Whole body</tissue>
    </source>
</reference>
<evidence type="ECO:0000313" key="7">
    <source>
        <dbReference type="RefSeq" id="XP_025413885.1"/>
    </source>
</evidence>
<evidence type="ECO:0000256" key="2">
    <source>
        <dbReference type="ARBA" id="ARBA00022473"/>
    </source>
</evidence>
<comment type="subcellular location">
    <subcellularLocation>
        <location evidence="1">Nucleus</location>
    </subcellularLocation>
</comment>
<dbReference type="AlphaFoldDB" id="A0A8B8FU59"/>
<dbReference type="PANTHER" id="PTHR12972:SF0">
    <property type="entry name" value="PROTEIN DOWNSTREAM NEIGHBOR OF SON"/>
    <property type="match status" value="1"/>
</dbReference>
<dbReference type="CTD" id="40642"/>
<keyword evidence="6" id="KW-1185">Reference proteome</keyword>
<gene>
    <name evidence="7" type="primary">LOC112686006</name>
</gene>
<feature type="region of interest" description="Disordered" evidence="5">
    <location>
        <begin position="47"/>
        <end position="79"/>
    </location>
</feature>
<dbReference type="GeneID" id="112686006"/>
<evidence type="ECO:0000256" key="1">
    <source>
        <dbReference type="ARBA" id="ARBA00004123"/>
    </source>
</evidence>
<evidence type="ECO:0000256" key="4">
    <source>
        <dbReference type="ARBA" id="ARBA00025806"/>
    </source>
</evidence>
<organism evidence="6 7">
    <name type="scientific">Sipha flava</name>
    <name type="common">yellow sugarcane aphid</name>
    <dbReference type="NCBI Taxonomy" id="143950"/>
    <lineage>
        <taxon>Eukaryota</taxon>
        <taxon>Metazoa</taxon>
        <taxon>Ecdysozoa</taxon>
        <taxon>Arthropoda</taxon>
        <taxon>Hexapoda</taxon>
        <taxon>Insecta</taxon>
        <taxon>Pterygota</taxon>
        <taxon>Neoptera</taxon>
        <taxon>Paraneoptera</taxon>
        <taxon>Hemiptera</taxon>
        <taxon>Sternorrhyncha</taxon>
        <taxon>Aphidomorpha</taxon>
        <taxon>Aphidoidea</taxon>
        <taxon>Aphididae</taxon>
        <taxon>Sipha</taxon>
    </lineage>
</organism>
<proteinExistence type="inferred from homology"/>
<dbReference type="OrthoDB" id="534063at2759"/>
<dbReference type="GO" id="GO:0033260">
    <property type="term" value="P:nuclear DNA replication"/>
    <property type="evidence" value="ECO:0007669"/>
    <property type="project" value="TreeGrafter"/>
</dbReference>
<feature type="region of interest" description="Disordered" evidence="5">
    <location>
        <begin position="335"/>
        <end position="356"/>
    </location>
</feature>
<sequence length="562" mass="63098">MLELDSSSTPPKWKRPEDVMKMHRMKMKKRALQSRFIKSMDGAALSSSSSVARSAVQRSPAKNPFRRKTPVKNKQANARETLKRTRVEYDDDNACSSNLSKLLRDCESIPSVSAVSQSHSLDESVISFVDVLRTAKPVTVVEDDVEEIRGESELPIDWTLRTKVRFLSPNPFPWSQKIKTCEEASATTGFVRCLDTENIENSLDTSPNSRFHQCCMAWQHPSLPWVDLIHRGPRVAVRDLANNVPSVNANPTFKESLFTHWIDSFRSLFQLVRANQCPYFYVLANAFTCIFRASSIGGYEELNAMMYPTTQGLRDVLKREDIEFTMPLLEEDENSSELFNGKASEEAKVVEDEEPERWLETMGAEKSEIKRLQSSQNELVSSRQRKIDSTKESLVVVIGVEAQALFNWLINCRSSVSNTGPHAGIPPTLLAPVAFAGATLTPLKVRQSTVKVDGQSYNSIEVKGPVLPDTVNNFCDLLSSSLKKFTATFANLESTKPFTLCSESKKDYINSQKSEDKAIHLFGQQNLSDCGLRDSVLKKFCSTNTKAFDSVKYTNDDGYFIS</sequence>
<feature type="compositionally biased region" description="Low complexity" evidence="5">
    <location>
        <begin position="47"/>
        <end position="61"/>
    </location>
</feature>
<evidence type="ECO:0000256" key="3">
    <source>
        <dbReference type="ARBA" id="ARBA00023242"/>
    </source>
</evidence>
<name>A0A8B8FU59_9HEMI</name>
<keyword evidence="3" id="KW-0539">Nucleus</keyword>
<dbReference type="InterPro" id="IPR024861">
    <property type="entry name" value="Donson"/>
</dbReference>